<dbReference type="InterPro" id="IPR052513">
    <property type="entry name" value="Thioester_dehydratase-like"/>
</dbReference>
<protein>
    <submittedName>
        <fullName evidence="3">Unannotated protein</fullName>
    </submittedName>
</protein>
<accession>A0A6J7EPV6</accession>
<dbReference type="AlphaFoldDB" id="A0A6J7EPV6"/>
<dbReference type="PANTHER" id="PTHR34075">
    <property type="entry name" value="BLR3430 PROTEIN"/>
    <property type="match status" value="1"/>
</dbReference>
<dbReference type="PANTHER" id="PTHR34075:SF5">
    <property type="entry name" value="BLR3430 PROTEIN"/>
    <property type="match status" value="1"/>
</dbReference>
<evidence type="ECO:0000259" key="1">
    <source>
        <dbReference type="Pfam" id="PF01796"/>
    </source>
</evidence>
<dbReference type="SUPFAM" id="SSF50249">
    <property type="entry name" value="Nucleic acid-binding proteins"/>
    <property type="match status" value="1"/>
</dbReference>
<feature type="domain" description="ChsH2 rubredoxin-like zinc ribbon" evidence="2">
    <location>
        <begin position="13"/>
        <end position="47"/>
    </location>
</feature>
<dbReference type="InterPro" id="IPR012340">
    <property type="entry name" value="NA-bd_OB-fold"/>
</dbReference>
<sequence length="131" mass="13834">MPEQIPFVEYLQLAPTPHLVAHQCTSCGARFFDRRNACASCFGTSFEDASIATEGTVRSFTIVSFAAPGIPVPFVSAIIDCDGTSVRGNLTNVTADPEHVSLGMKVRLTTYTVGADEAGTEAIGFAFEPAA</sequence>
<name>A0A6J7EPV6_9ZZZZ</name>
<dbReference type="EMBL" id="CAFBLP010000056">
    <property type="protein sequence ID" value="CAB4885156.1"/>
    <property type="molecule type" value="Genomic_DNA"/>
</dbReference>
<dbReference type="InterPro" id="IPR002878">
    <property type="entry name" value="ChsH2_C"/>
</dbReference>
<evidence type="ECO:0000259" key="2">
    <source>
        <dbReference type="Pfam" id="PF12172"/>
    </source>
</evidence>
<dbReference type="InterPro" id="IPR022002">
    <property type="entry name" value="ChsH2_Znr"/>
</dbReference>
<proteinExistence type="predicted"/>
<dbReference type="Pfam" id="PF12172">
    <property type="entry name" value="zf-ChsH2"/>
    <property type="match status" value="1"/>
</dbReference>
<organism evidence="3">
    <name type="scientific">freshwater metagenome</name>
    <dbReference type="NCBI Taxonomy" id="449393"/>
    <lineage>
        <taxon>unclassified sequences</taxon>
        <taxon>metagenomes</taxon>
        <taxon>ecological metagenomes</taxon>
    </lineage>
</organism>
<reference evidence="3" key="1">
    <citation type="submission" date="2020-05" db="EMBL/GenBank/DDBJ databases">
        <authorList>
            <person name="Chiriac C."/>
            <person name="Salcher M."/>
            <person name="Ghai R."/>
            <person name="Kavagutti S V."/>
        </authorList>
    </citation>
    <scope>NUCLEOTIDE SEQUENCE</scope>
</reference>
<gene>
    <name evidence="3" type="ORF">UFOPK3376_02056</name>
</gene>
<dbReference type="Pfam" id="PF01796">
    <property type="entry name" value="OB_ChsH2_C"/>
    <property type="match status" value="1"/>
</dbReference>
<feature type="domain" description="ChsH2 C-terminal OB-fold" evidence="1">
    <location>
        <begin position="52"/>
        <end position="109"/>
    </location>
</feature>
<evidence type="ECO:0000313" key="3">
    <source>
        <dbReference type="EMBL" id="CAB4885156.1"/>
    </source>
</evidence>